<dbReference type="InterPro" id="IPR017930">
    <property type="entry name" value="Myb_dom"/>
</dbReference>
<dbReference type="InterPro" id="IPR009057">
    <property type="entry name" value="Homeodomain-like_sf"/>
</dbReference>
<dbReference type="EMBL" id="LGTZ01000474">
    <property type="protein sequence ID" value="OJD24873.1"/>
    <property type="molecule type" value="Genomic_DNA"/>
</dbReference>
<evidence type="ECO:0000313" key="4">
    <source>
        <dbReference type="EMBL" id="OJD24873.1"/>
    </source>
</evidence>
<reference evidence="4 5" key="1">
    <citation type="submission" date="2015-08" db="EMBL/GenBank/DDBJ databases">
        <title>Emmonsia species relationships and genome sequence.</title>
        <authorList>
            <person name="Cuomo C.A."/>
            <person name="Schwartz I.S."/>
            <person name="Kenyon C."/>
            <person name="De Hoog G.S."/>
            <person name="Govender N.P."/>
            <person name="Botha A."/>
            <person name="Moreno L."/>
            <person name="De Vries M."/>
            <person name="Munoz J.F."/>
            <person name="Stielow J.B."/>
        </authorList>
    </citation>
    <scope>NUCLEOTIDE SEQUENCE [LARGE SCALE GENOMIC DNA]</scope>
    <source>
        <strain evidence="4 5">EI222</strain>
    </source>
</reference>
<dbReference type="OrthoDB" id="4188791at2759"/>
<protein>
    <submittedName>
        <fullName evidence="4">Uncharacterized protein</fullName>
    </submittedName>
</protein>
<dbReference type="PROSITE" id="PS50090">
    <property type="entry name" value="MYB_LIKE"/>
    <property type="match status" value="1"/>
</dbReference>
<dbReference type="STRING" id="1658174.A0A1J9Q8L0"/>
<dbReference type="InterPro" id="IPR001005">
    <property type="entry name" value="SANT/Myb"/>
</dbReference>
<dbReference type="CDD" id="cd00167">
    <property type="entry name" value="SANT"/>
    <property type="match status" value="1"/>
</dbReference>
<evidence type="ECO:0000259" key="2">
    <source>
        <dbReference type="PROSITE" id="PS50090"/>
    </source>
</evidence>
<dbReference type="SUPFAM" id="SSF46689">
    <property type="entry name" value="Homeodomain-like"/>
    <property type="match status" value="1"/>
</dbReference>
<feature type="domain" description="Myb-like" evidence="2">
    <location>
        <begin position="565"/>
        <end position="614"/>
    </location>
</feature>
<feature type="compositionally biased region" description="Basic and acidic residues" evidence="1">
    <location>
        <begin position="489"/>
        <end position="507"/>
    </location>
</feature>
<feature type="compositionally biased region" description="Basic residues" evidence="1">
    <location>
        <begin position="388"/>
        <end position="401"/>
    </location>
</feature>
<comment type="caution">
    <text evidence="4">The sequence shown here is derived from an EMBL/GenBank/DDBJ whole genome shotgun (WGS) entry which is preliminary data.</text>
</comment>
<proteinExistence type="predicted"/>
<feature type="compositionally biased region" description="Basic and acidic residues" evidence="1">
    <location>
        <begin position="515"/>
        <end position="539"/>
    </location>
</feature>
<feature type="domain" description="HTH myb-type" evidence="3">
    <location>
        <begin position="565"/>
        <end position="618"/>
    </location>
</feature>
<evidence type="ECO:0000259" key="3">
    <source>
        <dbReference type="PROSITE" id="PS51294"/>
    </source>
</evidence>
<feature type="compositionally biased region" description="Polar residues" evidence="1">
    <location>
        <begin position="422"/>
        <end position="431"/>
    </location>
</feature>
<name>A0A1J9Q8L0_9EURO</name>
<evidence type="ECO:0000256" key="1">
    <source>
        <dbReference type="SAM" id="MobiDB-lite"/>
    </source>
</evidence>
<dbReference type="VEuPathDB" id="FungiDB:ACJ73_03767"/>
<accession>A0A1J9Q8L0</accession>
<dbReference type="Gene3D" id="1.10.10.60">
    <property type="entry name" value="Homeodomain-like"/>
    <property type="match status" value="1"/>
</dbReference>
<sequence length="663" mass="72808">MPGTFERNWTWTGEEAVAPLLRPPDRRRTWLARYSHLLWVTFRCYVCGSCGEGRAGILGSWDPVAEKIAANLPPSRPVPASHQPQPQPQPQPHCPILSTCNYLQTAPAPSISPQTLSHPLPPRPPPSSRLPHVPSFPPFKDYHEVQFRAEDTGPNDFDEFLAGLDVADLNPSLCVPIPCDADVGRSSRCLNDERHGFHDFLDGDEDRGLVKDDESLPDTSSAVACSLVRSTGTETLRGDGSPTPVLDSIPRAGLLELGSDQDTSHRREWPRSSQGDDPLPSNPPTVGDSDDDSTADGSPVDSTFTSPAKRDTSSRATSVSHSPKAGDGSDEASTGIAGGHSIPLKRQRQPGVGTGAMHPMVAVEVPIIAARLEEDISSSTLLEDRPSSRLRTRQWKTRARSRREVADTQDCEIHGKPVQCVEDNTTMSDTDGSCAPSDGTDEDYRASSEEDGLTKPPPKRRRLHRQPSGAGSRRPRFRIPRAAAAAGREGVEREDSRVSTTTAKDRSMPPWDTGHGPDKPVHSRPPVEAERRRFRDGHGRSMAASDLAGEATAAADTERGYGGRGPDGRRRRWTREEDVRLVALKQDGFSWLEIEERFPHRQLGSLRQRWYTKLQNTHASLLTDPLTDPLTDKRRQEEYCKRAHPIPVCNPSATCDVGLKNNT</sequence>
<feature type="region of interest" description="Disordered" evidence="1">
    <location>
        <begin position="375"/>
        <end position="570"/>
    </location>
</feature>
<dbReference type="Proteomes" id="UP000242791">
    <property type="component" value="Unassembled WGS sequence"/>
</dbReference>
<organism evidence="4 5">
    <name type="scientific">Blastomyces percursus</name>
    <dbReference type="NCBI Taxonomy" id="1658174"/>
    <lineage>
        <taxon>Eukaryota</taxon>
        <taxon>Fungi</taxon>
        <taxon>Dikarya</taxon>
        <taxon>Ascomycota</taxon>
        <taxon>Pezizomycotina</taxon>
        <taxon>Eurotiomycetes</taxon>
        <taxon>Eurotiomycetidae</taxon>
        <taxon>Onygenales</taxon>
        <taxon>Ajellomycetaceae</taxon>
        <taxon>Blastomyces</taxon>
    </lineage>
</organism>
<feature type="region of interest" description="Disordered" evidence="1">
    <location>
        <begin position="71"/>
        <end position="94"/>
    </location>
</feature>
<dbReference type="PROSITE" id="PS51294">
    <property type="entry name" value="HTH_MYB"/>
    <property type="match status" value="1"/>
</dbReference>
<feature type="region of interest" description="Disordered" evidence="1">
    <location>
        <begin position="257"/>
        <end position="355"/>
    </location>
</feature>
<evidence type="ECO:0000313" key="5">
    <source>
        <dbReference type="Proteomes" id="UP000242791"/>
    </source>
</evidence>
<keyword evidence="5" id="KW-1185">Reference proteome</keyword>
<dbReference type="AlphaFoldDB" id="A0A1J9Q8L0"/>
<feature type="compositionally biased region" description="Basic and acidic residues" evidence="1">
    <location>
        <begin position="402"/>
        <end position="415"/>
    </location>
</feature>
<gene>
    <name evidence="4" type="ORF">ACJ73_03767</name>
</gene>